<dbReference type="InterPro" id="IPR050297">
    <property type="entry name" value="LipidA_mod_glycosyltrf_83"/>
</dbReference>
<feature type="transmembrane region" description="Helical" evidence="9">
    <location>
        <begin position="412"/>
        <end position="430"/>
    </location>
</feature>
<protein>
    <recommendedName>
        <fullName evidence="10">Glycosyltransferase RgtA/B/C/D-like domain-containing protein</fullName>
    </recommendedName>
</protein>
<comment type="subcellular location">
    <subcellularLocation>
        <location evidence="1">Cell membrane</location>
        <topology evidence="1">Multi-pass membrane protein</topology>
    </subcellularLocation>
</comment>
<gene>
    <name evidence="11" type="ORF">A2637_03515</name>
</gene>
<keyword evidence="2" id="KW-1003">Cell membrane</keyword>
<dbReference type="GO" id="GO:0009103">
    <property type="term" value="P:lipopolysaccharide biosynthetic process"/>
    <property type="evidence" value="ECO:0007669"/>
    <property type="project" value="UniProtKB-ARBA"/>
</dbReference>
<feature type="transmembrane region" description="Helical" evidence="9">
    <location>
        <begin position="225"/>
        <end position="249"/>
    </location>
</feature>
<dbReference type="GO" id="GO:0016763">
    <property type="term" value="F:pentosyltransferase activity"/>
    <property type="evidence" value="ECO:0007669"/>
    <property type="project" value="TreeGrafter"/>
</dbReference>
<evidence type="ECO:0000256" key="8">
    <source>
        <dbReference type="SAM" id="MobiDB-lite"/>
    </source>
</evidence>
<sequence>MLPMPWFRRNKDTQPKAHKKRRREERRRRGVTAIEKFVVEEIEVGGIPTRPTPAPITAPKPAAAWAEDARLAAGWIGLWMLLVAAALFARSGWPVDETRTLAVAWDMWLAGDFLLPSLNNELSYQPPLLYSLVYFGWKFFGAEEWWARMLPALFSLAALYMTGRLARLLWPRSPDAARYAPFMLLGIFFWALYTTVTLGDMLLVFFTLLALRGVLIMWRRRDMRAWMLLGAALGLGVLAHGFAILLYVLPVALLAPLWAAGSPGMNWKYWYLDTTKALLLAGAVVAAWAVPAARDAGVPYIVKWITVSLSPPVLELFPGSRPWWWYALLLPLLLLPWSLWPLLWMRLWRIRRQKLNPGILFCMAWVFPTLALLSLYDVKQPQMLLPLLPAGVLAGCYLLFDGEIPPGDEDRPLAGMSIPLILLGGLFAVMPKLPRVEFLPGFLWELSPLIGVGVIVVGIVLAWLPFKESRQRVLETAAFSASLVAIVVLVVGSQFEPLREVKDVARALAQAQQARRPIAHVGDYQGQFHFYGRLEHPLSVLAADEAEAWAERYPSGVLVVYAGAWQPRLRPGARPMLEAPYLDGAVYAWEAAALAGRRR</sequence>
<reference evidence="11 12" key="1">
    <citation type="journal article" date="2016" name="Nat. Commun.">
        <title>Thousands of microbial genomes shed light on interconnected biogeochemical processes in an aquifer system.</title>
        <authorList>
            <person name="Anantharaman K."/>
            <person name="Brown C.T."/>
            <person name="Hug L.A."/>
            <person name="Sharon I."/>
            <person name="Castelle C.J."/>
            <person name="Probst A.J."/>
            <person name="Thomas B.C."/>
            <person name="Singh A."/>
            <person name="Wilkins M.J."/>
            <person name="Karaoz U."/>
            <person name="Brodie E.L."/>
            <person name="Williams K.H."/>
            <person name="Hubbard S.S."/>
            <person name="Banfield J.F."/>
        </authorList>
    </citation>
    <scope>NUCLEOTIDE SEQUENCE [LARGE SCALE GENOMIC DNA]</scope>
</reference>
<comment type="caution">
    <text evidence="11">The sequence shown here is derived from an EMBL/GenBank/DDBJ whole genome shotgun (WGS) entry which is preliminary data.</text>
</comment>
<evidence type="ECO:0000256" key="5">
    <source>
        <dbReference type="ARBA" id="ARBA00022692"/>
    </source>
</evidence>
<dbReference type="EMBL" id="MFSY01000099">
    <property type="protein sequence ID" value="OGI45047.1"/>
    <property type="molecule type" value="Genomic_DNA"/>
</dbReference>
<feature type="transmembrane region" description="Helical" evidence="9">
    <location>
        <begin position="323"/>
        <end position="343"/>
    </location>
</feature>
<feature type="compositionally biased region" description="Basic residues" evidence="8">
    <location>
        <begin position="16"/>
        <end position="28"/>
    </location>
</feature>
<evidence type="ECO:0000256" key="1">
    <source>
        <dbReference type="ARBA" id="ARBA00004651"/>
    </source>
</evidence>
<feature type="transmembrane region" description="Helical" evidence="9">
    <location>
        <begin position="269"/>
        <end position="290"/>
    </location>
</feature>
<proteinExistence type="predicted"/>
<dbReference type="InterPro" id="IPR038731">
    <property type="entry name" value="RgtA/B/C-like"/>
</dbReference>
<accession>A0A1F6TIR8</accession>
<dbReference type="GO" id="GO:0005886">
    <property type="term" value="C:plasma membrane"/>
    <property type="evidence" value="ECO:0007669"/>
    <property type="project" value="UniProtKB-SubCell"/>
</dbReference>
<feature type="domain" description="Glycosyltransferase RgtA/B/C/D-like" evidence="10">
    <location>
        <begin position="125"/>
        <end position="263"/>
    </location>
</feature>
<evidence type="ECO:0000256" key="3">
    <source>
        <dbReference type="ARBA" id="ARBA00022676"/>
    </source>
</evidence>
<evidence type="ECO:0000259" key="10">
    <source>
        <dbReference type="Pfam" id="PF13231"/>
    </source>
</evidence>
<dbReference type="PANTHER" id="PTHR33908:SF11">
    <property type="entry name" value="MEMBRANE PROTEIN"/>
    <property type="match status" value="1"/>
</dbReference>
<dbReference type="AlphaFoldDB" id="A0A1F6TIR8"/>
<feature type="transmembrane region" description="Helical" evidence="9">
    <location>
        <begin position="382"/>
        <end position="400"/>
    </location>
</feature>
<feature type="transmembrane region" description="Helical" evidence="9">
    <location>
        <begin position="442"/>
        <end position="464"/>
    </location>
</feature>
<evidence type="ECO:0000313" key="11">
    <source>
        <dbReference type="EMBL" id="OGI45047.1"/>
    </source>
</evidence>
<keyword evidence="7 9" id="KW-0472">Membrane</keyword>
<keyword evidence="4" id="KW-0808">Transferase</keyword>
<keyword evidence="3" id="KW-0328">Glycosyltransferase</keyword>
<dbReference type="PANTHER" id="PTHR33908">
    <property type="entry name" value="MANNOSYLTRANSFERASE YKCB-RELATED"/>
    <property type="match status" value="1"/>
</dbReference>
<dbReference type="Proteomes" id="UP000179360">
    <property type="component" value="Unassembled WGS sequence"/>
</dbReference>
<evidence type="ECO:0000313" key="12">
    <source>
        <dbReference type="Proteomes" id="UP000179360"/>
    </source>
</evidence>
<feature type="transmembrane region" description="Helical" evidence="9">
    <location>
        <begin position="355"/>
        <end position="376"/>
    </location>
</feature>
<evidence type="ECO:0000256" key="9">
    <source>
        <dbReference type="SAM" id="Phobius"/>
    </source>
</evidence>
<feature type="region of interest" description="Disordered" evidence="8">
    <location>
        <begin position="1"/>
        <end position="28"/>
    </location>
</feature>
<keyword evidence="5 9" id="KW-0812">Transmembrane</keyword>
<evidence type="ECO:0000256" key="4">
    <source>
        <dbReference type="ARBA" id="ARBA00022679"/>
    </source>
</evidence>
<evidence type="ECO:0000256" key="7">
    <source>
        <dbReference type="ARBA" id="ARBA00023136"/>
    </source>
</evidence>
<organism evidence="11 12">
    <name type="scientific">Candidatus Muproteobacteria bacterium RIFCSPHIGHO2_01_FULL_65_16</name>
    <dbReference type="NCBI Taxonomy" id="1817764"/>
    <lineage>
        <taxon>Bacteria</taxon>
        <taxon>Pseudomonadati</taxon>
        <taxon>Pseudomonadota</taxon>
        <taxon>Candidatus Muproteobacteria</taxon>
    </lineage>
</organism>
<evidence type="ECO:0000256" key="2">
    <source>
        <dbReference type="ARBA" id="ARBA00022475"/>
    </source>
</evidence>
<dbReference type="Pfam" id="PF13231">
    <property type="entry name" value="PMT_2"/>
    <property type="match status" value="1"/>
</dbReference>
<keyword evidence="6 9" id="KW-1133">Transmembrane helix</keyword>
<evidence type="ECO:0000256" key="6">
    <source>
        <dbReference type="ARBA" id="ARBA00022989"/>
    </source>
</evidence>
<feature type="transmembrane region" description="Helical" evidence="9">
    <location>
        <begin position="297"/>
        <end position="317"/>
    </location>
</feature>
<dbReference type="STRING" id="1817764.A2637_03515"/>
<name>A0A1F6TIR8_9PROT</name>
<feature type="transmembrane region" description="Helical" evidence="9">
    <location>
        <begin position="476"/>
        <end position="495"/>
    </location>
</feature>
<feature type="transmembrane region" description="Helical" evidence="9">
    <location>
        <begin position="69"/>
        <end position="89"/>
    </location>
</feature>